<feature type="transmembrane region" description="Helical" evidence="2">
    <location>
        <begin position="34"/>
        <end position="57"/>
    </location>
</feature>
<keyword evidence="2" id="KW-0812">Transmembrane</keyword>
<sequence length="115" mass="11679">MAAPPAVRLNDGATSTLAPVWAWLRLDLRRRIRALTLLGLLVAVGSGAVMASAAGALRGESAAARLLDATLPAHAMASPTSPASTGTRSAACQAWPRSGPSSSPASPWKASRARP</sequence>
<organism evidence="3 4">
    <name type="scientific">Acrocarpospora corrugata</name>
    <dbReference type="NCBI Taxonomy" id="35763"/>
    <lineage>
        <taxon>Bacteria</taxon>
        <taxon>Bacillati</taxon>
        <taxon>Actinomycetota</taxon>
        <taxon>Actinomycetes</taxon>
        <taxon>Streptosporangiales</taxon>
        <taxon>Streptosporangiaceae</taxon>
        <taxon>Acrocarpospora</taxon>
    </lineage>
</organism>
<dbReference type="RefSeq" id="WP_155335146.1">
    <property type="nucleotide sequence ID" value="NZ_BAAABN010000078.1"/>
</dbReference>
<name>A0A5M3VPK1_9ACTN</name>
<dbReference type="Proteomes" id="UP000334990">
    <property type="component" value="Unassembled WGS sequence"/>
</dbReference>
<feature type="compositionally biased region" description="Low complexity" evidence="1">
    <location>
        <begin position="94"/>
        <end position="115"/>
    </location>
</feature>
<evidence type="ECO:0000256" key="2">
    <source>
        <dbReference type="SAM" id="Phobius"/>
    </source>
</evidence>
<evidence type="ECO:0000313" key="3">
    <source>
        <dbReference type="EMBL" id="GER98716.1"/>
    </source>
</evidence>
<proteinExistence type="predicted"/>
<evidence type="ECO:0000256" key="1">
    <source>
        <dbReference type="SAM" id="MobiDB-lite"/>
    </source>
</evidence>
<keyword evidence="2" id="KW-0472">Membrane</keyword>
<keyword evidence="2" id="KW-1133">Transmembrane helix</keyword>
<keyword evidence="4" id="KW-1185">Reference proteome</keyword>
<feature type="compositionally biased region" description="Polar residues" evidence="1">
    <location>
        <begin position="78"/>
        <end position="90"/>
    </location>
</feature>
<feature type="region of interest" description="Disordered" evidence="1">
    <location>
        <begin position="75"/>
        <end position="115"/>
    </location>
</feature>
<reference evidence="3 4" key="1">
    <citation type="submission" date="2019-10" db="EMBL/GenBank/DDBJ databases">
        <title>Whole genome shotgun sequence of Acrocarpospora corrugata NBRC 13972.</title>
        <authorList>
            <person name="Ichikawa N."/>
            <person name="Kimura A."/>
            <person name="Kitahashi Y."/>
            <person name="Komaki H."/>
            <person name="Oguchi A."/>
        </authorList>
    </citation>
    <scope>NUCLEOTIDE SEQUENCE [LARGE SCALE GENOMIC DNA]</scope>
    <source>
        <strain evidence="3 4">NBRC 13972</strain>
    </source>
</reference>
<accession>A0A5M3VPK1</accession>
<dbReference type="AlphaFoldDB" id="A0A5M3VPK1"/>
<dbReference type="EMBL" id="BLAD01000037">
    <property type="protein sequence ID" value="GER98716.1"/>
    <property type="molecule type" value="Genomic_DNA"/>
</dbReference>
<comment type="caution">
    <text evidence="3">The sequence shown here is derived from an EMBL/GenBank/DDBJ whole genome shotgun (WGS) entry which is preliminary data.</text>
</comment>
<gene>
    <name evidence="3" type="ORF">Acor_07790</name>
</gene>
<protein>
    <submittedName>
        <fullName evidence="3">Uncharacterized protein</fullName>
    </submittedName>
</protein>
<evidence type="ECO:0000313" key="4">
    <source>
        <dbReference type="Proteomes" id="UP000334990"/>
    </source>
</evidence>